<protein>
    <submittedName>
        <fullName evidence="2">Uncharacterized protein</fullName>
    </submittedName>
</protein>
<sequence>MVDKSWAVLTSGRLESACIVINRYCYPWADRPRPSGQGSTARVDIDRRAPSGPIFSNRPIASHTYMKVSGVPHWSGRCDVTGGARRMAARGVRMLPGSLARRPPPLSPGPQLPGVPSSRRTHQRRVGVYVRILKERFQPLFFDSSMSITLRTGCYGNFRIVRCWNDTGILSRELLRRYERSNLRIATEYRKNIVVLSYRELTRTAAVQRGAGGSRKLTDPKTGGAPWSGSKAQHKPIHIKQRTELIICGRSLFRPSGRGTVEGAGECAGQGAAQGAAGALLGRLRGALRGDAADAIRGYISHKVDSLQLRDSALYEWRVLRSAVERRAVRYEL</sequence>
<keyword evidence="3" id="KW-1185">Reference proteome</keyword>
<reference evidence="2 3" key="1">
    <citation type="journal article" date="2015" name="Nat. Commun.">
        <title>Outbred genome sequencing and CRISPR/Cas9 gene editing in butterflies.</title>
        <authorList>
            <person name="Li X."/>
            <person name="Fan D."/>
            <person name="Zhang W."/>
            <person name="Liu G."/>
            <person name="Zhang L."/>
            <person name="Zhao L."/>
            <person name="Fang X."/>
            <person name="Chen L."/>
            <person name="Dong Y."/>
            <person name="Chen Y."/>
            <person name="Ding Y."/>
            <person name="Zhao R."/>
            <person name="Feng M."/>
            <person name="Zhu Y."/>
            <person name="Feng Y."/>
            <person name="Jiang X."/>
            <person name="Zhu D."/>
            <person name="Xiang H."/>
            <person name="Feng X."/>
            <person name="Li S."/>
            <person name="Wang J."/>
            <person name="Zhang G."/>
            <person name="Kronforst M.R."/>
            <person name="Wang W."/>
        </authorList>
    </citation>
    <scope>NUCLEOTIDE SEQUENCE [LARGE SCALE GENOMIC DNA]</scope>
    <source>
        <strain evidence="2">Ya'a_city_454_Px</strain>
        <tissue evidence="2">Whole body</tissue>
    </source>
</reference>
<feature type="compositionally biased region" description="Pro residues" evidence="1">
    <location>
        <begin position="102"/>
        <end position="113"/>
    </location>
</feature>
<evidence type="ECO:0000313" key="2">
    <source>
        <dbReference type="EMBL" id="KPI99550.1"/>
    </source>
</evidence>
<dbReference type="AlphaFoldDB" id="A0A194Q816"/>
<name>A0A194Q816_PAPXU</name>
<feature type="region of interest" description="Disordered" evidence="1">
    <location>
        <begin position="209"/>
        <end position="233"/>
    </location>
</feature>
<dbReference type="Proteomes" id="UP000053268">
    <property type="component" value="Unassembled WGS sequence"/>
</dbReference>
<dbReference type="EMBL" id="KQ459579">
    <property type="protein sequence ID" value="KPI99550.1"/>
    <property type="molecule type" value="Genomic_DNA"/>
</dbReference>
<feature type="region of interest" description="Disordered" evidence="1">
    <location>
        <begin position="98"/>
        <end position="120"/>
    </location>
</feature>
<evidence type="ECO:0000256" key="1">
    <source>
        <dbReference type="SAM" id="MobiDB-lite"/>
    </source>
</evidence>
<accession>A0A194Q816</accession>
<gene>
    <name evidence="2" type="ORF">RR46_03915</name>
</gene>
<proteinExistence type="predicted"/>
<organism evidence="2 3">
    <name type="scientific">Papilio xuthus</name>
    <name type="common">Asian swallowtail butterfly</name>
    <dbReference type="NCBI Taxonomy" id="66420"/>
    <lineage>
        <taxon>Eukaryota</taxon>
        <taxon>Metazoa</taxon>
        <taxon>Ecdysozoa</taxon>
        <taxon>Arthropoda</taxon>
        <taxon>Hexapoda</taxon>
        <taxon>Insecta</taxon>
        <taxon>Pterygota</taxon>
        <taxon>Neoptera</taxon>
        <taxon>Endopterygota</taxon>
        <taxon>Lepidoptera</taxon>
        <taxon>Glossata</taxon>
        <taxon>Ditrysia</taxon>
        <taxon>Papilionoidea</taxon>
        <taxon>Papilionidae</taxon>
        <taxon>Papilioninae</taxon>
        <taxon>Papilio</taxon>
    </lineage>
</organism>
<evidence type="ECO:0000313" key="3">
    <source>
        <dbReference type="Proteomes" id="UP000053268"/>
    </source>
</evidence>